<keyword evidence="1" id="KW-0472">Membrane</keyword>
<proteinExistence type="predicted"/>
<gene>
    <name evidence="2" type="ORF">KUG47_09545</name>
</gene>
<feature type="transmembrane region" description="Helical" evidence="1">
    <location>
        <begin position="6"/>
        <end position="27"/>
    </location>
</feature>
<feature type="transmembrane region" description="Helical" evidence="1">
    <location>
        <begin position="85"/>
        <end position="103"/>
    </location>
</feature>
<evidence type="ECO:0000313" key="3">
    <source>
        <dbReference type="Proteomes" id="UP000752297"/>
    </source>
</evidence>
<protein>
    <submittedName>
        <fullName evidence="2">Uncharacterized protein</fullName>
    </submittedName>
</protein>
<name>A0A949PPN0_9HYPH</name>
<sequence length="104" mass="10520">MAAIIGFGAGYLVPLGVLIWAIARTVLTRPRARYAYLVAIVGMVLLLLLLLGFAGGGGLVGLFGLAATIIGLGLGGLWDRAGARVVSWGFVLLVGMVALGGIVA</sequence>
<dbReference type="Proteomes" id="UP000752297">
    <property type="component" value="Unassembled WGS sequence"/>
</dbReference>
<organism evidence="2 3">
    <name type="scientific">Falsochrobactrum tianjinense</name>
    <dbReference type="NCBI Taxonomy" id="2706015"/>
    <lineage>
        <taxon>Bacteria</taxon>
        <taxon>Pseudomonadati</taxon>
        <taxon>Pseudomonadota</taxon>
        <taxon>Alphaproteobacteria</taxon>
        <taxon>Hyphomicrobiales</taxon>
        <taxon>Brucellaceae</taxon>
        <taxon>Falsochrobactrum</taxon>
    </lineage>
</organism>
<dbReference type="RefSeq" id="WP_217677721.1">
    <property type="nucleotide sequence ID" value="NZ_JAHRVA010000003.1"/>
</dbReference>
<keyword evidence="3" id="KW-1185">Reference proteome</keyword>
<feature type="transmembrane region" description="Helical" evidence="1">
    <location>
        <begin position="59"/>
        <end position="78"/>
    </location>
</feature>
<keyword evidence="1" id="KW-1133">Transmembrane helix</keyword>
<comment type="caution">
    <text evidence="2">The sequence shown here is derived from an EMBL/GenBank/DDBJ whole genome shotgun (WGS) entry which is preliminary data.</text>
</comment>
<reference evidence="2 3" key="1">
    <citation type="submission" date="2021-06" db="EMBL/GenBank/DDBJ databases">
        <title>Falsochrobactrum tianjin sp.nov., a new petroleum-degrading bacteria isolated from oily soils.</title>
        <authorList>
            <person name="Chen G."/>
            <person name="Chen H."/>
            <person name="Tian J."/>
            <person name="Qing J."/>
            <person name="Zhong L."/>
            <person name="Ma W."/>
            <person name="Song Y."/>
            <person name="Cui X."/>
            <person name="Yan B."/>
        </authorList>
    </citation>
    <scope>NUCLEOTIDE SEQUENCE [LARGE SCALE GENOMIC DNA]</scope>
    <source>
        <strain evidence="2 3">TDYN1</strain>
    </source>
</reference>
<feature type="transmembrane region" description="Helical" evidence="1">
    <location>
        <begin position="34"/>
        <end position="53"/>
    </location>
</feature>
<accession>A0A949PPN0</accession>
<evidence type="ECO:0000256" key="1">
    <source>
        <dbReference type="SAM" id="Phobius"/>
    </source>
</evidence>
<dbReference type="AlphaFoldDB" id="A0A949PPN0"/>
<evidence type="ECO:0000313" key="2">
    <source>
        <dbReference type="EMBL" id="MBV2143741.1"/>
    </source>
</evidence>
<dbReference type="EMBL" id="JAHRVA010000003">
    <property type="protein sequence ID" value="MBV2143741.1"/>
    <property type="molecule type" value="Genomic_DNA"/>
</dbReference>
<keyword evidence="1" id="KW-0812">Transmembrane</keyword>